<evidence type="ECO:0000313" key="3">
    <source>
        <dbReference type="Proteomes" id="UP001299970"/>
    </source>
</evidence>
<reference evidence="2 3" key="1">
    <citation type="submission" date="2022-03" db="EMBL/GenBank/DDBJ databases">
        <title>Pseudonocardia alaer sp. nov., a novel actinomycete isolated from reed forest soil.</title>
        <authorList>
            <person name="Wang L."/>
        </authorList>
    </citation>
    <scope>NUCLEOTIDE SEQUENCE [LARGE SCALE GENOMIC DNA]</scope>
    <source>
        <strain evidence="2 3">Y-16303</strain>
    </source>
</reference>
<evidence type="ECO:0000256" key="1">
    <source>
        <dbReference type="SAM" id="MobiDB-lite"/>
    </source>
</evidence>
<gene>
    <name evidence="2" type="ORF">MMF94_38900</name>
</gene>
<comment type="caution">
    <text evidence="2">The sequence shown here is derived from an EMBL/GenBank/DDBJ whole genome shotgun (WGS) entry which is preliminary data.</text>
</comment>
<dbReference type="RefSeq" id="WP_241042493.1">
    <property type="nucleotide sequence ID" value="NZ_BAAAJF010000005.1"/>
</dbReference>
<evidence type="ECO:0000313" key="2">
    <source>
        <dbReference type="EMBL" id="MCH6171691.1"/>
    </source>
</evidence>
<dbReference type="Proteomes" id="UP001299970">
    <property type="component" value="Unassembled WGS sequence"/>
</dbReference>
<name>A0ABS9TT66_9PSEU</name>
<organism evidence="2 3">
    <name type="scientific">Pseudonocardia alaniniphila</name>
    <dbReference type="NCBI Taxonomy" id="75291"/>
    <lineage>
        <taxon>Bacteria</taxon>
        <taxon>Bacillati</taxon>
        <taxon>Actinomycetota</taxon>
        <taxon>Actinomycetes</taxon>
        <taxon>Pseudonocardiales</taxon>
        <taxon>Pseudonocardiaceae</taxon>
        <taxon>Pseudonocardia</taxon>
    </lineage>
</organism>
<accession>A0ABS9TT66</accession>
<dbReference type="EMBL" id="JAKXMK010000047">
    <property type="protein sequence ID" value="MCH6171691.1"/>
    <property type="molecule type" value="Genomic_DNA"/>
</dbReference>
<proteinExistence type="predicted"/>
<protein>
    <submittedName>
        <fullName evidence="2">Uncharacterized protein</fullName>
    </submittedName>
</protein>
<keyword evidence="3" id="KW-1185">Reference proteome</keyword>
<feature type="region of interest" description="Disordered" evidence="1">
    <location>
        <begin position="94"/>
        <end position="121"/>
    </location>
</feature>
<sequence length="121" mass="12729">MLIVISGRQRPPEDGAIDIVHAPAIARDPAAPQLGALAFISGPLLRARLPVEQVCPPINVPDEGEADDLHSAPLALVRHPVVLAQPDHIATLLSPPGRGLRDASNTQADLRLVSPMPTTRG</sequence>